<dbReference type="STRING" id="287986.DV20_36305"/>
<comment type="caution">
    <text evidence="3">The sequence shown here is derived from an EMBL/GenBank/DDBJ whole genome shotgun (WGS) entry which is preliminary data.</text>
</comment>
<dbReference type="InterPro" id="IPR007213">
    <property type="entry name" value="Ppm1/Ppm2/Tcmp"/>
</dbReference>
<reference evidence="3 4" key="1">
    <citation type="submission" date="2014-05" db="EMBL/GenBank/DDBJ databases">
        <title>Draft genome sequence of Amycolatopsis rifamycinica DSM 46095.</title>
        <authorList>
            <person name="Lal R."/>
            <person name="Saxena A."/>
            <person name="Kumari R."/>
            <person name="Mukherjee U."/>
            <person name="Singh P."/>
            <person name="Sangwan N."/>
            <person name="Mahato N.K."/>
        </authorList>
    </citation>
    <scope>NUCLEOTIDE SEQUENCE [LARGE SCALE GENOMIC DNA]</scope>
    <source>
        <strain evidence="3 4">DSM 46095</strain>
    </source>
</reference>
<keyword evidence="1" id="KW-0489">Methyltransferase</keyword>
<keyword evidence="2" id="KW-0808">Transferase</keyword>
<dbReference type="SUPFAM" id="SSF53335">
    <property type="entry name" value="S-adenosyl-L-methionine-dependent methyltransferases"/>
    <property type="match status" value="1"/>
</dbReference>
<evidence type="ECO:0000313" key="4">
    <source>
        <dbReference type="Proteomes" id="UP000027345"/>
    </source>
</evidence>
<dbReference type="Gene3D" id="3.40.50.150">
    <property type="entry name" value="Vaccinia Virus protein VP39"/>
    <property type="match status" value="1"/>
</dbReference>
<dbReference type="Proteomes" id="UP000027345">
    <property type="component" value="Unassembled WGS sequence"/>
</dbReference>
<dbReference type="EMBL" id="JMQI01000073">
    <property type="protein sequence ID" value="KDN17447.1"/>
    <property type="molecule type" value="Genomic_DNA"/>
</dbReference>
<name>A0A066TV43_9PSEU</name>
<proteinExistence type="predicted"/>
<keyword evidence="4" id="KW-1185">Reference proteome</keyword>
<dbReference type="RefSeq" id="WP_051736262.1">
    <property type="nucleotide sequence ID" value="NZ_JMQI01000073.1"/>
</dbReference>
<gene>
    <name evidence="3" type="ORF">DV20_36305</name>
</gene>
<dbReference type="Pfam" id="PF04072">
    <property type="entry name" value="LCM"/>
    <property type="match status" value="1"/>
</dbReference>
<dbReference type="GO" id="GO:0032259">
    <property type="term" value="P:methylation"/>
    <property type="evidence" value="ECO:0007669"/>
    <property type="project" value="UniProtKB-KW"/>
</dbReference>
<dbReference type="GO" id="GO:0008168">
    <property type="term" value="F:methyltransferase activity"/>
    <property type="evidence" value="ECO:0007669"/>
    <property type="project" value="UniProtKB-KW"/>
</dbReference>
<accession>A0A066TV43</accession>
<protein>
    <submittedName>
        <fullName evidence="3">Uncharacterized protein</fullName>
    </submittedName>
</protein>
<dbReference type="InterPro" id="IPR029063">
    <property type="entry name" value="SAM-dependent_MTases_sf"/>
</dbReference>
<evidence type="ECO:0000256" key="2">
    <source>
        <dbReference type="ARBA" id="ARBA00022679"/>
    </source>
</evidence>
<evidence type="ECO:0000256" key="1">
    <source>
        <dbReference type="ARBA" id="ARBA00022603"/>
    </source>
</evidence>
<evidence type="ECO:0000313" key="3">
    <source>
        <dbReference type="EMBL" id="KDN17447.1"/>
    </source>
</evidence>
<sequence>MTFVPIDSEADPLREQLVQSGLDPFRPVFAGWLGVTAYPTRTAIAATLRKLGGFAAGSEIATGHLPPAELRDTAGNGYVEAVEPVATGGRRAAPAPARVPR</sequence>
<dbReference type="AlphaFoldDB" id="A0A066TV43"/>
<dbReference type="eggNOG" id="COG3315">
    <property type="taxonomic scope" value="Bacteria"/>
</dbReference>
<organism evidence="3 4">
    <name type="scientific">Amycolatopsis rifamycinica</name>
    <dbReference type="NCBI Taxonomy" id="287986"/>
    <lineage>
        <taxon>Bacteria</taxon>
        <taxon>Bacillati</taxon>
        <taxon>Actinomycetota</taxon>
        <taxon>Actinomycetes</taxon>
        <taxon>Pseudonocardiales</taxon>
        <taxon>Pseudonocardiaceae</taxon>
        <taxon>Amycolatopsis</taxon>
    </lineage>
</organism>